<evidence type="ECO:0000256" key="1">
    <source>
        <dbReference type="SAM" id="MobiDB-lite"/>
    </source>
</evidence>
<feature type="compositionally biased region" description="Low complexity" evidence="1">
    <location>
        <begin position="217"/>
        <end position="230"/>
    </location>
</feature>
<keyword evidence="3" id="KW-1185">Reference proteome</keyword>
<dbReference type="Proteomes" id="UP000815677">
    <property type="component" value="Unassembled WGS sequence"/>
</dbReference>
<gene>
    <name evidence="2" type="ORF">MCHLO_14804</name>
</gene>
<feature type="compositionally biased region" description="Gly residues" evidence="1">
    <location>
        <begin position="231"/>
        <end position="242"/>
    </location>
</feature>
<accession>A0ABQ0M4T7</accession>
<organism evidence="2 3">
    <name type="scientific">Mycena chlorophos</name>
    <name type="common">Agaric fungus</name>
    <name type="synonym">Agaricus chlorophos</name>
    <dbReference type="NCBI Taxonomy" id="658473"/>
    <lineage>
        <taxon>Eukaryota</taxon>
        <taxon>Fungi</taxon>
        <taxon>Dikarya</taxon>
        <taxon>Basidiomycota</taxon>
        <taxon>Agaricomycotina</taxon>
        <taxon>Agaricomycetes</taxon>
        <taxon>Agaricomycetidae</taxon>
        <taxon>Agaricales</taxon>
        <taxon>Marasmiineae</taxon>
        <taxon>Mycenaceae</taxon>
        <taxon>Mycena</taxon>
    </lineage>
</organism>
<sequence length="409" mass="44071">MDLVFSSSSFIFFRGRRPVRSTTTEKYVSKAEHDALRSEHDALRARVDALESYLQRIPGPGPAAMFSPAPSPASVMSPLPTPSGLPAYAAPHRLPPLAGPGLPPIPIDPHRPIHPRPRSGASSPGDLRRHASSPIIDMRRQQQPEPSATTSARAQRPSRRSSQQPPRNNPQQPPYPSPYAPPHIPSLPRQQQQSQQPLTTSEPLASNARWVSSTENAGGSTSSRGQSRGAGPSGGDTSGGRAAGAPGDALDYRESSHQAPSVPASAAPGTVRFVSISLDLDDPETDLDTTMPVELGDGPMVVASISRATRLRRWPYNGKCLVGPEPAETTIGLVRHHHKLISGCIVVAHRKHSGYQPRQSTHTPVHTHLPPGPNVPVMVIVWGPGCRWLVCYQPSWPWWCCPRPQPPPA</sequence>
<reference evidence="2" key="1">
    <citation type="submission" date="2014-09" db="EMBL/GenBank/DDBJ databases">
        <title>Genome sequence of the luminous mushroom Mycena chlorophos for searching fungal bioluminescence genes.</title>
        <authorList>
            <person name="Tanaka Y."/>
            <person name="Kasuga D."/>
            <person name="Oba Y."/>
            <person name="Hase S."/>
            <person name="Sato K."/>
            <person name="Oba Y."/>
            <person name="Sakakibara Y."/>
        </authorList>
    </citation>
    <scope>NUCLEOTIDE SEQUENCE</scope>
</reference>
<name>A0ABQ0M4T7_MYCCL</name>
<feature type="compositionally biased region" description="Low complexity" evidence="1">
    <location>
        <begin position="186"/>
        <end position="201"/>
    </location>
</feature>
<proteinExistence type="predicted"/>
<feature type="compositionally biased region" description="Pro residues" evidence="1">
    <location>
        <begin position="167"/>
        <end position="185"/>
    </location>
</feature>
<evidence type="ECO:0000313" key="3">
    <source>
        <dbReference type="Proteomes" id="UP000815677"/>
    </source>
</evidence>
<evidence type="ECO:0000313" key="2">
    <source>
        <dbReference type="EMBL" id="GAT58363.1"/>
    </source>
</evidence>
<dbReference type="EMBL" id="DF849669">
    <property type="protein sequence ID" value="GAT58363.1"/>
    <property type="molecule type" value="Genomic_DNA"/>
</dbReference>
<feature type="compositionally biased region" description="Low complexity" evidence="1">
    <location>
        <begin position="151"/>
        <end position="166"/>
    </location>
</feature>
<feature type="region of interest" description="Disordered" evidence="1">
    <location>
        <begin position="90"/>
        <end position="266"/>
    </location>
</feature>
<feature type="compositionally biased region" description="Pro residues" evidence="1">
    <location>
        <begin position="93"/>
        <end position="107"/>
    </location>
</feature>
<protein>
    <submittedName>
        <fullName evidence="2">Uncharacterized protein</fullName>
    </submittedName>
</protein>